<dbReference type="Pfam" id="PF02636">
    <property type="entry name" value="Methyltransf_28"/>
    <property type="match status" value="1"/>
</dbReference>
<dbReference type="OrthoDB" id="438553at2759"/>
<dbReference type="SUPFAM" id="SSF53335">
    <property type="entry name" value="S-adenosyl-L-methionine-dependent methyltransferases"/>
    <property type="match status" value="1"/>
</dbReference>
<keyword evidence="4 7" id="KW-0808">Transferase</keyword>
<protein>
    <recommendedName>
        <fullName evidence="7">Protein arginine methyltransferase NDUFAF7</fullName>
        <ecNumber evidence="7">2.1.1.320</ecNumber>
    </recommendedName>
</protein>
<evidence type="ECO:0000256" key="2">
    <source>
        <dbReference type="ARBA" id="ARBA00005891"/>
    </source>
</evidence>
<dbReference type="PANTHER" id="PTHR12049:SF7">
    <property type="entry name" value="PROTEIN ARGININE METHYLTRANSFERASE NDUFAF7, MITOCHONDRIAL"/>
    <property type="match status" value="1"/>
</dbReference>
<evidence type="ECO:0000256" key="6">
    <source>
        <dbReference type="ARBA" id="ARBA00048612"/>
    </source>
</evidence>
<dbReference type="InterPro" id="IPR038375">
    <property type="entry name" value="NDUFAF7_sf"/>
</dbReference>
<dbReference type="GO" id="GO:0005739">
    <property type="term" value="C:mitochondrion"/>
    <property type="evidence" value="ECO:0007669"/>
    <property type="project" value="UniProtKB-SubCell"/>
</dbReference>
<keyword evidence="9" id="KW-1185">Reference proteome</keyword>
<dbReference type="GO" id="GO:0032259">
    <property type="term" value="P:methylation"/>
    <property type="evidence" value="ECO:0007669"/>
    <property type="project" value="UniProtKB-KW"/>
</dbReference>
<dbReference type="STRING" id="1314781.A0A165GIK9"/>
<evidence type="ECO:0000256" key="4">
    <source>
        <dbReference type="ARBA" id="ARBA00022679"/>
    </source>
</evidence>
<dbReference type="AlphaFoldDB" id="A0A165GIK9"/>
<organism evidence="8 9">
    <name type="scientific">Exidia glandulosa HHB12029</name>
    <dbReference type="NCBI Taxonomy" id="1314781"/>
    <lineage>
        <taxon>Eukaryota</taxon>
        <taxon>Fungi</taxon>
        <taxon>Dikarya</taxon>
        <taxon>Basidiomycota</taxon>
        <taxon>Agaricomycotina</taxon>
        <taxon>Agaricomycetes</taxon>
        <taxon>Auriculariales</taxon>
        <taxon>Exidiaceae</taxon>
        <taxon>Exidia</taxon>
    </lineage>
</organism>
<dbReference type="EMBL" id="KV426046">
    <property type="protein sequence ID" value="KZV90577.1"/>
    <property type="molecule type" value="Genomic_DNA"/>
</dbReference>
<evidence type="ECO:0000256" key="5">
    <source>
        <dbReference type="ARBA" id="ARBA00023128"/>
    </source>
</evidence>
<dbReference type="Gene3D" id="3.40.50.12710">
    <property type="match status" value="1"/>
</dbReference>
<evidence type="ECO:0000313" key="9">
    <source>
        <dbReference type="Proteomes" id="UP000077266"/>
    </source>
</evidence>
<dbReference type="InterPro" id="IPR029063">
    <property type="entry name" value="SAM-dependent_MTases_sf"/>
</dbReference>
<dbReference type="EC" id="2.1.1.320" evidence="7"/>
<evidence type="ECO:0000256" key="1">
    <source>
        <dbReference type="ARBA" id="ARBA00004173"/>
    </source>
</evidence>
<evidence type="ECO:0000313" key="8">
    <source>
        <dbReference type="EMBL" id="KZV90577.1"/>
    </source>
</evidence>
<proteinExistence type="inferred from homology"/>
<dbReference type="Proteomes" id="UP000077266">
    <property type="component" value="Unassembled WGS sequence"/>
</dbReference>
<keyword evidence="3 7" id="KW-0489">Methyltransferase</keyword>
<comment type="subcellular location">
    <subcellularLocation>
        <location evidence="1 7">Mitochondrion</location>
    </subcellularLocation>
</comment>
<comment type="similarity">
    <text evidence="2 7">Belongs to the NDUFAF7 family.</text>
</comment>
<evidence type="ECO:0000256" key="7">
    <source>
        <dbReference type="RuleBase" id="RU364114"/>
    </source>
</evidence>
<keyword evidence="5 7" id="KW-0496">Mitochondrion</keyword>
<dbReference type="PANTHER" id="PTHR12049">
    <property type="entry name" value="PROTEIN ARGININE METHYLTRANSFERASE NDUFAF7, MITOCHONDRIAL"/>
    <property type="match status" value="1"/>
</dbReference>
<dbReference type="InParanoid" id="A0A165GIK9"/>
<dbReference type="GO" id="GO:0032981">
    <property type="term" value="P:mitochondrial respiratory chain complex I assembly"/>
    <property type="evidence" value="ECO:0007669"/>
    <property type="project" value="TreeGrafter"/>
</dbReference>
<comment type="function">
    <text evidence="7">Arginine methyltransferase involved in the assembly or stability of mitochondrial NADH:ubiquinone oxidoreductase complex (complex I).</text>
</comment>
<name>A0A165GIK9_EXIGL</name>
<gene>
    <name evidence="8" type="ORF">EXIGLDRAFT_837737</name>
</gene>
<reference evidence="8 9" key="1">
    <citation type="journal article" date="2016" name="Mol. Biol. Evol.">
        <title>Comparative Genomics of Early-Diverging Mushroom-Forming Fungi Provides Insights into the Origins of Lignocellulose Decay Capabilities.</title>
        <authorList>
            <person name="Nagy L.G."/>
            <person name="Riley R."/>
            <person name="Tritt A."/>
            <person name="Adam C."/>
            <person name="Daum C."/>
            <person name="Floudas D."/>
            <person name="Sun H."/>
            <person name="Yadav J.S."/>
            <person name="Pangilinan J."/>
            <person name="Larsson K.H."/>
            <person name="Matsuura K."/>
            <person name="Barry K."/>
            <person name="Labutti K."/>
            <person name="Kuo R."/>
            <person name="Ohm R.A."/>
            <person name="Bhattacharya S.S."/>
            <person name="Shirouzu T."/>
            <person name="Yoshinaga Y."/>
            <person name="Martin F.M."/>
            <person name="Grigoriev I.V."/>
            <person name="Hibbett D.S."/>
        </authorList>
    </citation>
    <scope>NUCLEOTIDE SEQUENCE [LARGE SCALE GENOMIC DNA]</scope>
    <source>
        <strain evidence="8 9">HHB12029</strain>
    </source>
</reference>
<accession>A0A165GIK9</accession>
<sequence length="436" mass="48097">MLRRSLPTIVRHARSLRPARVFSTKLERDIARSITATGPISFAKYMELCLQHPTEGYYAGKNTANTEIVGARGDFVTSPEISQHFGQLIAIWFLSLWQQYPTLPRLRVIELGPGRGTLVGDIVQTFRSIPRIRDKLAAVDLVETSATLADIQKATLTERMAGASDVPIRWWSTFDDVPQSEDFAVVIAHEFFDALPVHLIEKTASGWQEVLVGASPASRSGEDQYLVNSQNLVDSTRFRYVLSGPSLLANKLSTISPRYSTSNIPAGTRIEVSPRGYDLSKKIAQFISSNGEGKPSHGAALFVDYGDARFFSDSVRAFQKHKLVDVFHEPGQTDLTSNVDFALLREAVEGIATVHGLINQATFLGRMGLEMRLKQTLANTTNPADQTRMMKAAGRLVDMGPMGMGRQYQFMGLSTVAAGQEVYPFVQENAELRPAS</sequence>
<dbReference type="GO" id="GO:0035243">
    <property type="term" value="F:protein-arginine omega-N symmetric methyltransferase activity"/>
    <property type="evidence" value="ECO:0007669"/>
    <property type="project" value="UniProtKB-EC"/>
</dbReference>
<dbReference type="InterPro" id="IPR003788">
    <property type="entry name" value="NDUFAF7"/>
</dbReference>
<comment type="catalytic activity">
    <reaction evidence="6 7">
        <text>L-arginyl-[protein] + 2 S-adenosyl-L-methionine = N(omega),N(omega)'-dimethyl-L-arginyl-[protein] + 2 S-adenosyl-L-homocysteine + 2 H(+)</text>
        <dbReference type="Rhea" id="RHEA:48108"/>
        <dbReference type="Rhea" id="RHEA-COMP:10532"/>
        <dbReference type="Rhea" id="RHEA-COMP:11992"/>
        <dbReference type="ChEBI" id="CHEBI:15378"/>
        <dbReference type="ChEBI" id="CHEBI:29965"/>
        <dbReference type="ChEBI" id="CHEBI:57856"/>
        <dbReference type="ChEBI" id="CHEBI:59789"/>
        <dbReference type="ChEBI" id="CHEBI:88221"/>
        <dbReference type="EC" id="2.1.1.320"/>
    </reaction>
</comment>
<evidence type="ECO:0000256" key="3">
    <source>
        <dbReference type="ARBA" id="ARBA00022603"/>
    </source>
</evidence>